<name>A0ABV3K2E3_STRON</name>
<proteinExistence type="predicted"/>
<dbReference type="PANTHER" id="PTHR42939:SF1">
    <property type="entry name" value="ABC TRANSPORTER ATP-BINDING PROTEIN ALBC-RELATED"/>
    <property type="match status" value="1"/>
</dbReference>
<dbReference type="EMBL" id="JBFAUK010000020">
    <property type="protein sequence ID" value="MEV5509304.1"/>
    <property type="molecule type" value="Genomic_DNA"/>
</dbReference>
<dbReference type="SMART" id="SM00382">
    <property type="entry name" value="AAA"/>
    <property type="match status" value="1"/>
</dbReference>
<dbReference type="InterPro" id="IPR027417">
    <property type="entry name" value="P-loop_NTPase"/>
</dbReference>
<organism evidence="5 6">
    <name type="scientific">Streptomyces orinoci</name>
    <name type="common">Streptoverticillium orinoci</name>
    <dbReference type="NCBI Taxonomy" id="67339"/>
    <lineage>
        <taxon>Bacteria</taxon>
        <taxon>Bacillati</taxon>
        <taxon>Actinomycetota</taxon>
        <taxon>Actinomycetes</taxon>
        <taxon>Kitasatosporales</taxon>
        <taxon>Streptomycetaceae</taxon>
        <taxon>Streptomyces</taxon>
    </lineage>
</organism>
<comment type="caution">
    <text evidence="5">The sequence shown here is derived from an EMBL/GenBank/DDBJ whole genome shotgun (WGS) entry which is preliminary data.</text>
</comment>
<evidence type="ECO:0000313" key="5">
    <source>
        <dbReference type="EMBL" id="MEV5509304.1"/>
    </source>
</evidence>
<dbReference type="InterPro" id="IPR003593">
    <property type="entry name" value="AAA+_ATPase"/>
</dbReference>
<reference evidence="5 6" key="1">
    <citation type="submission" date="2024-06" db="EMBL/GenBank/DDBJ databases">
        <title>The Natural Products Discovery Center: Release of the First 8490 Sequenced Strains for Exploring Actinobacteria Biosynthetic Diversity.</title>
        <authorList>
            <person name="Kalkreuter E."/>
            <person name="Kautsar S.A."/>
            <person name="Yang D."/>
            <person name="Bader C.D."/>
            <person name="Teijaro C.N."/>
            <person name="Fluegel L."/>
            <person name="Davis C.M."/>
            <person name="Simpson J.R."/>
            <person name="Lauterbach L."/>
            <person name="Steele A.D."/>
            <person name="Gui C."/>
            <person name="Meng S."/>
            <person name="Li G."/>
            <person name="Viehrig K."/>
            <person name="Ye F."/>
            <person name="Su P."/>
            <person name="Kiefer A.F."/>
            <person name="Nichols A."/>
            <person name="Cepeda A.J."/>
            <person name="Yan W."/>
            <person name="Fan B."/>
            <person name="Jiang Y."/>
            <person name="Adhikari A."/>
            <person name="Zheng C.-J."/>
            <person name="Schuster L."/>
            <person name="Cowan T.M."/>
            <person name="Smanski M.J."/>
            <person name="Chevrette M.G."/>
            <person name="De Carvalho L.P.S."/>
            <person name="Shen B."/>
        </authorList>
    </citation>
    <scope>NUCLEOTIDE SEQUENCE [LARGE SCALE GENOMIC DNA]</scope>
    <source>
        <strain evidence="5 6">NPDC052347</strain>
    </source>
</reference>
<evidence type="ECO:0000313" key="6">
    <source>
        <dbReference type="Proteomes" id="UP001552594"/>
    </source>
</evidence>
<protein>
    <submittedName>
        <fullName evidence="5">ABC transporter ATP-binding protein</fullName>
    </submittedName>
</protein>
<accession>A0ABV3K2E3</accession>
<dbReference type="GO" id="GO:0005524">
    <property type="term" value="F:ATP binding"/>
    <property type="evidence" value="ECO:0007669"/>
    <property type="project" value="UniProtKB-KW"/>
</dbReference>
<dbReference type="Proteomes" id="UP001552594">
    <property type="component" value="Unassembled WGS sequence"/>
</dbReference>
<gene>
    <name evidence="5" type="ORF">AB0L16_23210</name>
</gene>
<dbReference type="RefSeq" id="WP_241561524.1">
    <property type="nucleotide sequence ID" value="NZ_JBFAUK010000020.1"/>
</dbReference>
<evidence type="ECO:0000256" key="2">
    <source>
        <dbReference type="ARBA" id="ARBA00022741"/>
    </source>
</evidence>
<dbReference type="SUPFAM" id="SSF52540">
    <property type="entry name" value="P-loop containing nucleoside triphosphate hydrolases"/>
    <property type="match status" value="1"/>
</dbReference>
<dbReference type="PROSITE" id="PS50893">
    <property type="entry name" value="ABC_TRANSPORTER_2"/>
    <property type="match status" value="1"/>
</dbReference>
<dbReference type="InterPro" id="IPR051782">
    <property type="entry name" value="ABC_Transporter_VariousFunc"/>
</dbReference>
<dbReference type="InterPro" id="IPR003439">
    <property type="entry name" value="ABC_transporter-like_ATP-bd"/>
</dbReference>
<dbReference type="PANTHER" id="PTHR42939">
    <property type="entry name" value="ABC TRANSPORTER ATP-BINDING PROTEIN ALBC-RELATED"/>
    <property type="match status" value="1"/>
</dbReference>
<dbReference type="Gene3D" id="3.40.50.300">
    <property type="entry name" value="P-loop containing nucleotide triphosphate hydrolases"/>
    <property type="match status" value="1"/>
</dbReference>
<feature type="domain" description="ABC transporter" evidence="4">
    <location>
        <begin position="4"/>
        <end position="229"/>
    </location>
</feature>
<evidence type="ECO:0000256" key="3">
    <source>
        <dbReference type="ARBA" id="ARBA00022840"/>
    </source>
</evidence>
<evidence type="ECO:0000259" key="4">
    <source>
        <dbReference type="PROSITE" id="PS50893"/>
    </source>
</evidence>
<sequence>MNVIETLKLAKRYGRRWALEDCTLALPAGRVVALVGPNGSGKTTLLHLAVGLMSQTSGTVTVLGGSRPGSQDALDRVGFMAQSTALYRNLSVEDALRVGRNLNRRWDNALALERLRERDIPLDRKVGKLSGGQQSQVALALVLAKRPDLLILDEPLAALDPLARHEFMSALMAAVAADGLSVVFSSHVVAELENVCDHLIVLSGGRVQVAGDVDDLTASHQVLAGPAEEAGALAASLPVVRQQWAAAQTQLLVRAGSGEPLPPGWQSHGVGLEELVLAYLREPSASVLPGPRPAATAAAESKGAWA</sequence>
<dbReference type="CDD" id="cd03230">
    <property type="entry name" value="ABC_DR_subfamily_A"/>
    <property type="match status" value="1"/>
</dbReference>
<keyword evidence="6" id="KW-1185">Reference proteome</keyword>
<dbReference type="Pfam" id="PF00005">
    <property type="entry name" value="ABC_tran"/>
    <property type="match status" value="1"/>
</dbReference>
<keyword evidence="3 5" id="KW-0067">ATP-binding</keyword>
<evidence type="ECO:0000256" key="1">
    <source>
        <dbReference type="ARBA" id="ARBA00022448"/>
    </source>
</evidence>
<keyword evidence="2" id="KW-0547">Nucleotide-binding</keyword>
<keyword evidence="1" id="KW-0813">Transport</keyword>